<keyword evidence="2" id="KW-0732">Signal</keyword>
<feature type="region of interest" description="Disordered" evidence="1">
    <location>
        <begin position="108"/>
        <end position="127"/>
    </location>
</feature>
<dbReference type="Proteomes" id="UP001652626">
    <property type="component" value="Chromosome 5"/>
</dbReference>
<feature type="compositionally biased region" description="Low complexity" evidence="1">
    <location>
        <begin position="152"/>
        <end position="161"/>
    </location>
</feature>
<feature type="signal peptide" evidence="2">
    <location>
        <begin position="1"/>
        <end position="23"/>
    </location>
</feature>
<feature type="compositionally biased region" description="Low complexity" evidence="1">
    <location>
        <begin position="269"/>
        <end position="285"/>
    </location>
</feature>
<evidence type="ECO:0000313" key="3">
    <source>
        <dbReference type="Proteomes" id="UP001652626"/>
    </source>
</evidence>
<keyword evidence="3" id="KW-1185">Reference proteome</keyword>
<feature type="compositionally biased region" description="Polar residues" evidence="1">
    <location>
        <begin position="245"/>
        <end position="268"/>
    </location>
</feature>
<accession>A0ABM4AZW3</accession>
<protein>
    <submittedName>
        <fullName evidence="4">Uncharacterized protein DDB_G0284459-like</fullName>
    </submittedName>
</protein>
<proteinExistence type="predicted"/>
<dbReference type="RefSeq" id="XP_064076840.1">
    <property type="nucleotide sequence ID" value="XM_064220770.1"/>
</dbReference>
<reference evidence="4" key="1">
    <citation type="submission" date="2025-08" db="UniProtKB">
        <authorList>
            <consortium name="RefSeq"/>
        </authorList>
    </citation>
    <scope>IDENTIFICATION</scope>
    <source>
        <tissue evidence="4">Whole body</tissue>
    </source>
</reference>
<evidence type="ECO:0000256" key="1">
    <source>
        <dbReference type="SAM" id="MobiDB-lite"/>
    </source>
</evidence>
<evidence type="ECO:0000256" key="2">
    <source>
        <dbReference type="SAM" id="SignalP"/>
    </source>
</evidence>
<feature type="region of interest" description="Disordered" evidence="1">
    <location>
        <begin position="134"/>
        <end position="163"/>
    </location>
</feature>
<organism evidence="3 4">
    <name type="scientific">Vanessa tameamea</name>
    <name type="common">Kamehameha butterfly</name>
    <dbReference type="NCBI Taxonomy" id="334116"/>
    <lineage>
        <taxon>Eukaryota</taxon>
        <taxon>Metazoa</taxon>
        <taxon>Ecdysozoa</taxon>
        <taxon>Arthropoda</taxon>
        <taxon>Hexapoda</taxon>
        <taxon>Insecta</taxon>
        <taxon>Pterygota</taxon>
        <taxon>Neoptera</taxon>
        <taxon>Endopterygota</taxon>
        <taxon>Lepidoptera</taxon>
        <taxon>Glossata</taxon>
        <taxon>Ditrysia</taxon>
        <taxon>Papilionoidea</taxon>
        <taxon>Nymphalidae</taxon>
        <taxon>Nymphalinae</taxon>
        <taxon>Vanessa</taxon>
    </lineage>
</organism>
<feature type="chain" id="PRO_5045862675" evidence="2">
    <location>
        <begin position="24"/>
        <end position="316"/>
    </location>
</feature>
<gene>
    <name evidence="4" type="primary">LOC135194801</name>
</gene>
<feature type="region of interest" description="Disordered" evidence="1">
    <location>
        <begin position="199"/>
        <end position="316"/>
    </location>
</feature>
<sequence>MGLYRAVILVATALVFVVNIAQADVCKGRSTVVEIKIPNRTNVTIQYPNQNNPVEFVPYPYQQPGSSNKPECYTCRGSKCQRCNKVDQNAHYSRPPSYTKTNIIIDLTKDNSKKPSQNGKDGNVKNGTVIILQDDNKASSTSGSSAKGGKGLSATSSASTSISNTDIVASLNEKESVGTSKPGNTEDIYVLDASKSVSASLSSASAGEKPNKDQSHPAKHPSPSQPSKHPTAEHPAPPQHPSEPNKGSPSPQHPGSTSPHQGSPSNHEPSSPSKDQSSSPDQGSPTNQPSQHDQHKHEIKTEVDAEAKAKASSTND</sequence>
<evidence type="ECO:0000313" key="4">
    <source>
        <dbReference type="RefSeq" id="XP_064076840.1"/>
    </source>
</evidence>
<dbReference type="GeneID" id="135194801"/>
<feature type="compositionally biased region" description="Basic and acidic residues" evidence="1">
    <location>
        <begin position="292"/>
        <end position="309"/>
    </location>
</feature>
<name>A0ABM4AZW3_VANTA</name>